<evidence type="ECO:0000256" key="1">
    <source>
        <dbReference type="SAM" id="MobiDB-lite"/>
    </source>
</evidence>
<organism evidence="2 3">
    <name type="scientific">Hypsizygus marmoreus</name>
    <name type="common">White beech mushroom</name>
    <name type="synonym">Agaricus marmoreus</name>
    <dbReference type="NCBI Taxonomy" id="39966"/>
    <lineage>
        <taxon>Eukaryota</taxon>
        <taxon>Fungi</taxon>
        <taxon>Dikarya</taxon>
        <taxon>Basidiomycota</taxon>
        <taxon>Agaricomycotina</taxon>
        <taxon>Agaricomycetes</taxon>
        <taxon>Agaricomycetidae</taxon>
        <taxon>Agaricales</taxon>
        <taxon>Tricholomatineae</taxon>
        <taxon>Lyophyllaceae</taxon>
        <taxon>Hypsizygus</taxon>
    </lineage>
</organism>
<comment type="caution">
    <text evidence="2">The sequence shown here is derived from an EMBL/GenBank/DDBJ whole genome shotgun (WGS) entry which is preliminary data.</text>
</comment>
<proteinExistence type="predicted"/>
<sequence length="112" mass="12322">MSQRRSLALRERWSFSTTSQSPDPDPFYEHHEVFLTLLATFGTLVVNGQPLGSPHYASASHVRDVSIDVLNGRAYTGTDTTYAIQIKAAQPSTGLTVIPGFIDVLVMHCTEK</sequence>
<evidence type="ECO:0000313" key="2">
    <source>
        <dbReference type="EMBL" id="RDB28791.1"/>
    </source>
</evidence>
<reference evidence="2" key="1">
    <citation type="submission" date="2018-04" db="EMBL/GenBank/DDBJ databases">
        <title>Whole genome sequencing of Hypsizygus marmoreus.</title>
        <authorList>
            <person name="Choi I.-G."/>
            <person name="Min B."/>
            <person name="Kim J.-G."/>
            <person name="Kim S."/>
            <person name="Oh Y.-L."/>
            <person name="Kong W.-S."/>
            <person name="Park H."/>
            <person name="Jeong J."/>
            <person name="Song E.-S."/>
        </authorList>
    </citation>
    <scope>NUCLEOTIDE SEQUENCE [LARGE SCALE GENOMIC DNA]</scope>
    <source>
        <strain evidence="2">51987-8</strain>
    </source>
</reference>
<keyword evidence="3" id="KW-1185">Reference proteome</keyword>
<dbReference type="Proteomes" id="UP000076154">
    <property type="component" value="Unassembled WGS sequence"/>
</dbReference>
<evidence type="ECO:0000313" key="3">
    <source>
        <dbReference type="Proteomes" id="UP000076154"/>
    </source>
</evidence>
<name>A0A369K2D1_HYPMA</name>
<dbReference type="EMBL" id="LUEZ02000010">
    <property type="protein sequence ID" value="RDB28791.1"/>
    <property type="molecule type" value="Genomic_DNA"/>
</dbReference>
<gene>
    <name evidence="2" type="ORF">Hypma_014968</name>
</gene>
<dbReference type="InParanoid" id="A0A369K2D1"/>
<protein>
    <submittedName>
        <fullName evidence="2">Uncharacterized protein</fullName>
    </submittedName>
</protein>
<accession>A0A369K2D1</accession>
<dbReference type="AlphaFoldDB" id="A0A369K2D1"/>
<feature type="region of interest" description="Disordered" evidence="1">
    <location>
        <begin position="1"/>
        <end position="24"/>
    </location>
</feature>